<protein>
    <submittedName>
        <fullName evidence="2">Transposase</fullName>
    </submittedName>
</protein>
<evidence type="ECO:0000313" key="3">
    <source>
        <dbReference type="Proteomes" id="UP001521150"/>
    </source>
</evidence>
<dbReference type="RefSeq" id="WP_233728497.1">
    <property type="nucleotide sequence ID" value="NZ_JAJVCN010000002.1"/>
</dbReference>
<evidence type="ECO:0000313" key="2">
    <source>
        <dbReference type="EMBL" id="MCE7007106.1"/>
    </source>
</evidence>
<name>A0ABS8ZKE6_9PSEU</name>
<organism evidence="2 3">
    <name type="scientific">Kibdelosporangium philippinense</name>
    <dbReference type="NCBI Taxonomy" id="211113"/>
    <lineage>
        <taxon>Bacteria</taxon>
        <taxon>Bacillati</taxon>
        <taxon>Actinomycetota</taxon>
        <taxon>Actinomycetes</taxon>
        <taxon>Pseudonocardiales</taxon>
        <taxon>Pseudonocardiaceae</taxon>
        <taxon>Kibdelosporangium</taxon>
    </lineage>
</organism>
<feature type="domain" description="Transposase IS204/IS1001/IS1096/IS1165 DDE" evidence="1">
    <location>
        <begin position="75"/>
        <end position="199"/>
    </location>
</feature>
<keyword evidence="3" id="KW-1185">Reference proteome</keyword>
<comment type="caution">
    <text evidence="2">The sequence shown here is derived from an EMBL/GenBank/DDBJ whole genome shotgun (WGS) entry which is preliminary data.</text>
</comment>
<dbReference type="EMBL" id="JAJVCN010000002">
    <property type="protein sequence ID" value="MCE7007106.1"/>
    <property type="molecule type" value="Genomic_DNA"/>
</dbReference>
<dbReference type="Proteomes" id="UP001521150">
    <property type="component" value="Unassembled WGS sequence"/>
</dbReference>
<dbReference type="InterPro" id="IPR002560">
    <property type="entry name" value="Transposase_DDE"/>
</dbReference>
<dbReference type="Pfam" id="PF01610">
    <property type="entry name" value="DDE_Tnp_ISL3"/>
    <property type="match status" value="1"/>
</dbReference>
<reference evidence="2 3" key="1">
    <citation type="submission" date="2021-12" db="EMBL/GenBank/DDBJ databases">
        <title>Genome sequence of Kibdelosporangium philippinense ATCC 49844.</title>
        <authorList>
            <person name="Fedorov E.A."/>
            <person name="Omeragic M."/>
            <person name="Shalygina K.F."/>
            <person name="Maclea K.S."/>
        </authorList>
    </citation>
    <scope>NUCLEOTIDE SEQUENCE [LARGE SCALE GENOMIC DNA]</scope>
    <source>
        <strain evidence="2 3">ATCC 49844</strain>
    </source>
</reference>
<sequence length="200" mass="22608">MTGRLRAAAGRAVADEGRTGAQAAREWGLSWPVVHAAFLDHAVAVLPEEPEPVRVLGIDEVRRGKPRFAVNAESGVLKRRVRKDDPEYGLRWRLLRNREDLTTEKFTDMWNRLTDLGQAGDEILSAWIAKEELRTLLALARIGASRHQISHHLWTFYRWCADTDIAELHPLARTIQDWWPQIEAFILTGITNAASEGING</sequence>
<proteinExistence type="predicted"/>
<evidence type="ECO:0000259" key="1">
    <source>
        <dbReference type="Pfam" id="PF01610"/>
    </source>
</evidence>
<gene>
    <name evidence="2" type="ORF">LWC34_30395</name>
</gene>
<accession>A0ABS8ZKE6</accession>